<keyword evidence="2" id="KW-1185">Reference proteome</keyword>
<dbReference type="Proteomes" id="UP001293718">
    <property type="component" value="Unassembled WGS sequence"/>
</dbReference>
<dbReference type="InterPro" id="IPR046674">
    <property type="entry name" value="DUF6544"/>
</dbReference>
<evidence type="ECO:0000313" key="1">
    <source>
        <dbReference type="EMBL" id="MDZ5455673.1"/>
    </source>
</evidence>
<protein>
    <submittedName>
        <fullName evidence="1">DUF6544 family protein</fullName>
    </submittedName>
</protein>
<name>A0ABU5ICI6_9BURK</name>
<evidence type="ECO:0000313" key="2">
    <source>
        <dbReference type="Proteomes" id="UP001293718"/>
    </source>
</evidence>
<proteinExistence type="predicted"/>
<reference evidence="1 2" key="1">
    <citation type="submission" date="2023-11" db="EMBL/GenBank/DDBJ databases">
        <title>Draft genome of Azohydromonas lata strain H1 (DSM1123), a polyhydroxyalkanoate producer.</title>
        <authorList>
            <person name="Traversa D."/>
            <person name="D'Addabbo P."/>
            <person name="Pazzani C."/>
            <person name="Manzari C."/>
            <person name="Chiara M."/>
            <person name="Scrascia M."/>
        </authorList>
    </citation>
    <scope>NUCLEOTIDE SEQUENCE [LARGE SCALE GENOMIC DNA]</scope>
    <source>
        <strain evidence="1 2">H1</strain>
    </source>
</reference>
<organism evidence="1 2">
    <name type="scientific">Azohydromonas lata</name>
    <dbReference type="NCBI Taxonomy" id="45677"/>
    <lineage>
        <taxon>Bacteria</taxon>
        <taxon>Pseudomonadati</taxon>
        <taxon>Pseudomonadota</taxon>
        <taxon>Betaproteobacteria</taxon>
        <taxon>Burkholderiales</taxon>
        <taxon>Sphaerotilaceae</taxon>
        <taxon>Azohydromonas</taxon>
    </lineage>
</organism>
<gene>
    <name evidence="1" type="ORF">SM757_03710</name>
</gene>
<dbReference type="Pfam" id="PF20181">
    <property type="entry name" value="DUF6544"/>
    <property type="match status" value="1"/>
</dbReference>
<accession>A0ABU5ICI6</accession>
<sequence>MAEAPWYPWALLPSERLTWTGIDNSRAMATLVDGGTTVSLEFRFAADGQITGIYSSGRWGRFPNGFRQVPWEGHFGQYERHAGVLVPTRGEVGWYRGTSLELVWTGQVRSLRLVE</sequence>
<dbReference type="EMBL" id="JAXOJX010000003">
    <property type="protein sequence ID" value="MDZ5455673.1"/>
    <property type="molecule type" value="Genomic_DNA"/>
</dbReference>
<comment type="caution">
    <text evidence="1">The sequence shown here is derived from an EMBL/GenBank/DDBJ whole genome shotgun (WGS) entry which is preliminary data.</text>
</comment>